<evidence type="ECO:0000256" key="2">
    <source>
        <dbReference type="ARBA" id="ARBA00005695"/>
    </source>
</evidence>
<dbReference type="Proteomes" id="UP000663792">
    <property type="component" value="Unassembled WGS sequence"/>
</dbReference>
<accession>A0A939C1Q3</accession>
<dbReference type="GO" id="GO:1904680">
    <property type="term" value="F:peptide transmembrane transporter activity"/>
    <property type="evidence" value="ECO:0007669"/>
    <property type="project" value="TreeGrafter"/>
</dbReference>
<dbReference type="GO" id="GO:0015833">
    <property type="term" value="P:peptide transport"/>
    <property type="evidence" value="ECO:0007669"/>
    <property type="project" value="TreeGrafter"/>
</dbReference>
<dbReference type="InterPro" id="IPR000914">
    <property type="entry name" value="SBP_5_dom"/>
</dbReference>
<evidence type="ECO:0000313" key="6">
    <source>
        <dbReference type="EMBL" id="MBM9467367.1"/>
    </source>
</evidence>
<keyword evidence="3" id="KW-0813">Transport</keyword>
<dbReference type="EMBL" id="JAERWK010000010">
    <property type="protein sequence ID" value="MBM9467367.1"/>
    <property type="molecule type" value="Genomic_DNA"/>
</dbReference>
<evidence type="ECO:0000259" key="5">
    <source>
        <dbReference type="Pfam" id="PF00496"/>
    </source>
</evidence>
<dbReference type="Pfam" id="PF00496">
    <property type="entry name" value="SBP_bac_5"/>
    <property type="match status" value="1"/>
</dbReference>
<protein>
    <submittedName>
        <fullName evidence="6">ABC transporter substrate-binding protein</fullName>
    </submittedName>
</protein>
<reference evidence="6" key="1">
    <citation type="submission" date="2021-01" db="EMBL/GenBank/DDBJ databases">
        <title>YIM 132084 draft genome.</title>
        <authorList>
            <person name="An D."/>
        </authorList>
    </citation>
    <scope>NUCLEOTIDE SEQUENCE</scope>
    <source>
        <strain evidence="6">YIM 132084</strain>
    </source>
</reference>
<proteinExistence type="inferred from homology"/>
<dbReference type="InterPro" id="IPR006311">
    <property type="entry name" value="TAT_signal"/>
</dbReference>
<dbReference type="SUPFAM" id="SSF53850">
    <property type="entry name" value="Periplasmic binding protein-like II"/>
    <property type="match status" value="1"/>
</dbReference>
<dbReference type="RefSeq" id="WP_205260309.1">
    <property type="nucleotide sequence ID" value="NZ_JAERWK010000010.1"/>
</dbReference>
<keyword evidence="7" id="KW-1185">Reference proteome</keyword>
<sequence>MAEIRPDLALLASLNAQASTESNLRALTRRSVLRGAGALLAAGGASAFLAACGGGNPAGNVGGTSGAAATAGGAAAVSDTLTVAAASSGTIFDPDVRGNTSQYQMLYDTLFDTSTPPDATEAQQYLADFEPMPSLATKWESNDDNSVWTITLNTEATSPFGNKLTSADVLWSFERHLALKWYAGIFLNRVGVTDISQIEAPSDDTVVMNLAGPVGRSYFLLLMGCYIVPILDSVEGKKHVTGDDPWGSEFIKTNACGFGPYTLASSAPDGSMNVFEANPNYYAEVPIKTITWRQTTETSTQLQLLLRGEVQLIDGLSPIQVDQVDASDMAKVTRVATTGNVILGFNHDQEHYGDVELHQGIAYALPFDDIINSVYRGQATQMKSVLVDFLLGATDEYWVYERDLDKARTLLAPYADAGLVLQYQGGDTLVQTLAVLMQSSLAEAGLNIQLEALDPSTYQTKITEATMSMWIDSKTAPLVPASLYALQLLYPTAPTQVLLHYSNSVVDEAVGALASASDQDEQIELIRTAQEQLMKDLPIVPIAQTGQLVPTAINIENVRGHGANAVWPKGLEYS</sequence>
<evidence type="ECO:0000256" key="3">
    <source>
        <dbReference type="ARBA" id="ARBA00022448"/>
    </source>
</evidence>
<dbReference type="PANTHER" id="PTHR30290:SF10">
    <property type="entry name" value="PERIPLASMIC OLIGOPEPTIDE-BINDING PROTEIN-RELATED"/>
    <property type="match status" value="1"/>
</dbReference>
<dbReference type="PROSITE" id="PS51318">
    <property type="entry name" value="TAT"/>
    <property type="match status" value="1"/>
</dbReference>
<comment type="subcellular location">
    <subcellularLocation>
        <location evidence="1">Cell envelope</location>
    </subcellularLocation>
</comment>
<evidence type="ECO:0000313" key="7">
    <source>
        <dbReference type="Proteomes" id="UP000663792"/>
    </source>
</evidence>
<dbReference type="CDD" id="cd08512">
    <property type="entry name" value="PBP2_NikA_DppA_OppA_like_7"/>
    <property type="match status" value="1"/>
</dbReference>
<dbReference type="AlphaFoldDB" id="A0A939C1Q3"/>
<feature type="domain" description="Solute-binding protein family 5" evidence="5">
    <location>
        <begin position="130"/>
        <end position="485"/>
    </location>
</feature>
<comment type="caution">
    <text evidence="6">The sequence shown here is derived from an EMBL/GenBank/DDBJ whole genome shotgun (WGS) entry which is preliminary data.</text>
</comment>
<keyword evidence="4" id="KW-0732">Signal</keyword>
<evidence type="ECO:0000256" key="1">
    <source>
        <dbReference type="ARBA" id="ARBA00004196"/>
    </source>
</evidence>
<dbReference type="InterPro" id="IPR039424">
    <property type="entry name" value="SBP_5"/>
</dbReference>
<dbReference type="PANTHER" id="PTHR30290">
    <property type="entry name" value="PERIPLASMIC BINDING COMPONENT OF ABC TRANSPORTER"/>
    <property type="match status" value="1"/>
</dbReference>
<organism evidence="6 7">
    <name type="scientific">Nakamurella leprariae</name>
    <dbReference type="NCBI Taxonomy" id="2803911"/>
    <lineage>
        <taxon>Bacteria</taxon>
        <taxon>Bacillati</taxon>
        <taxon>Actinomycetota</taxon>
        <taxon>Actinomycetes</taxon>
        <taxon>Nakamurellales</taxon>
        <taxon>Nakamurellaceae</taxon>
        <taxon>Nakamurella</taxon>
    </lineage>
</organism>
<dbReference type="Gene3D" id="3.10.105.10">
    <property type="entry name" value="Dipeptide-binding Protein, Domain 3"/>
    <property type="match status" value="1"/>
</dbReference>
<evidence type="ECO:0000256" key="4">
    <source>
        <dbReference type="ARBA" id="ARBA00022729"/>
    </source>
</evidence>
<dbReference type="GO" id="GO:0030313">
    <property type="term" value="C:cell envelope"/>
    <property type="evidence" value="ECO:0007669"/>
    <property type="project" value="UniProtKB-SubCell"/>
</dbReference>
<dbReference type="Gene3D" id="3.40.190.10">
    <property type="entry name" value="Periplasmic binding protein-like II"/>
    <property type="match status" value="1"/>
</dbReference>
<name>A0A939C1Q3_9ACTN</name>
<gene>
    <name evidence="6" type="ORF">JL106_08750</name>
</gene>
<comment type="similarity">
    <text evidence="2">Belongs to the bacterial solute-binding protein 5 family.</text>
</comment>